<feature type="region of interest" description="Disordered" evidence="1">
    <location>
        <begin position="1"/>
        <end position="32"/>
    </location>
</feature>
<evidence type="ECO:0000259" key="2">
    <source>
        <dbReference type="Pfam" id="PF03372"/>
    </source>
</evidence>
<evidence type="ECO:0000256" key="1">
    <source>
        <dbReference type="SAM" id="MobiDB-lite"/>
    </source>
</evidence>
<accession>A0A1G8L3S4</accession>
<dbReference type="GO" id="GO:0016020">
    <property type="term" value="C:membrane"/>
    <property type="evidence" value="ECO:0007669"/>
    <property type="project" value="GOC"/>
</dbReference>
<keyword evidence="3" id="KW-0269">Exonuclease</keyword>
<dbReference type="InterPro" id="IPR051916">
    <property type="entry name" value="GPI-anchor_lipid_remodeler"/>
</dbReference>
<name>A0A1G8L3S4_9HYPH</name>
<dbReference type="InterPro" id="IPR036691">
    <property type="entry name" value="Endo/exonu/phosph_ase_sf"/>
</dbReference>
<sequence length="266" mass="29234">MQRTGHSFPASVLKSIRDRKKQKAKAAPSEGARPAGTLVASYNVHKCVGVDRKFDPERIGRVIREIGPDVIALQEADNRFGDRAGLLDLLRLELETGLVPVPVSGNGKGHGWHGNVLLFKRGIVRNVHQIKLPGLEPRGALVAEIDLDEKRTLRIIAAHLGLLRRSRSEQARVVLEIMNRPDEKPTLLLGDLNEWRLGNRSALNTLHTTFGPAPPAVPTFPSSLPLLSLDRIMANRHGMISSVEAHDTPLSRVASDHLPLIGFVRL</sequence>
<dbReference type="EMBL" id="FNEE01000002">
    <property type="protein sequence ID" value="SDI50241.1"/>
    <property type="molecule type" value="Genomic_DNA"/>
</dbReference>
<proteinExistence type="predicted"/>
<dbReference type="RefSeq" id="WP_027153963.1">
    <property type="nucleotide sequence ID" value="NZ_FNEE01000002.1"/>
</dbReference>
<evidence type="ECO:0000313" key="3">
    <source>
        <dbReference type="EMBL" id="SDI50241.1"/>
    </source>
</evidence>
<reference evidence="4" key="1">
    <citation type="submission" date="2016-10" db="EMBL/GenBank/DDBJ databases">
        <authorList>
            <person name="Varghese N."/>
            <person name="Submissions S."/>
        </authorList>
    </citation>
    <scope>NUCLEOTIDE SEQUENCE [LARGE SCALE GENOMIC DNA]</scope>
    <source>
        <strain evidence="4">CGMCC 1.11022</strain>
    </source>
</reference>
<protein>
    <submittedName>
        <fullName evidence="3">Metal-dependent hydrolase, endonuclease/exonuclease/phosphatase family</fullName>
    </submittedName>
</protein>
<dbReference type="InterPro" id="IPR005135">
    <property type="entry name" value="Endo/exonuclease/phosphatase"/>
</dbReference>
<evidence type="ECO:0000313" key="4">
    <source>
        <dbReference type="Proteomes" id="UP000198894"/>
    </source>
</evidence>
<keyword evidence="3" id="KW-0255">Endonuclease</keyword>
<keyword evidence="3" id="KW-0378">Hydrolase</keyword>
<dbReference type="GO" id="GO:0006506">
    <property type="term" value="P:GPI anchor biosynthetic process"/>
    <property type="evidence" value="ECO:0007669"/>
    <property type="project" value="TreeGrafter"/>
</dbReference>
<dbReference type="PANTHER" id="PTHR14859">
    <property type="entry name" value="CALCOFLUOR WHITE HYPERSENSITIVE PROTEIN PRECURSOR"/>
    <property type="match status" value="1"/>
</dbReference>
<dbReference type="Proteomes" id="UP000198894">
    <property type="component" value="Unassembled WGS sequence"/>
</dbReference>
<dbReference type="Gene3D" id="3.60.10.10">
    <property type="entry name" value="Endonuclease/exonuclease/phosphatase"/>
    <property type="match status" value="1"/>
</dbReference>
<dbReference type="Pfam" id="PF03372">
    <property type="entry name" value="Exo_endo_phos"/>
    <property type="match status" value="1"/>
</dbReference>
<gene>
    <name evidence="3" type="ORF">SAMN05428953_102129</name>
</gene>
<dbReference type="GO" id="GO:0004519">
    <property type="term" value="F:endonuclease activity"/>
    <property type="evidence" value="ECO:0007669"/>
    <property type="project" value="UniProtKB-KW"/>
</dbReference>
<organism evidence="3 4">
    <name type="scientific">Mesorhizobium muleiense</name>
    <dbReference type="NCBI Taxonomy" id="1004279"/>
    <lineage>
        <taxon>Bacteria</taxon>
        <taxon>Pseudomonadati</taxon>
        <taxon>Pseudomonadota</taxon>
        <taxon>Alphaproteobacteria</taxon>
        <taxon>Hyphomicrobiales</taxon>
        <taxon>Phyllobacteriaceae</taxon>
        <taxon>Mesorhizobium</taxon>
    </lineage>
</organism>
<keyword evidence="4" id="KW-1185">Reference proteome</keyword>
<dbReference type="GO" id="GO:0004527">
    <property type="term" value="F:exonuclease activity"/>
    <property type="evidence" value="ECO:0007669"/>
    <property type="project" value="UniProtKB-KW"/>
</dbReference>
<feature type="domain" description="Endonuclease/exonuclease/phosphatase" evidence="2">
    <location>
        <begin position="40"/>
        <end position="257"/>
    </location>
</feature>
<dbReference type="PANTHER" id="PTHR14859:SF15">
    <property type="entry name" value="ENDONUCLEASE_EXONUCLEASE_PHOSPHATASE DOMAIN-CONTAINING PROTEIN"/>
    <property type="match status" value="1"/>
</dbReference>
<dbReference type="AlphaFoldDB" id="A0A1G8L3S4"/>
<dbReference type="SUPFAM" id="SSF56219">
    <property type="entry name" value="DNase I-like"/>
    <property type="match status" value="1"/>
</dbReference>
<keyword evidence="3" id="KW-0540">Nuclease</keyword>